<evidence type="ECO:0000313" key="3">
    <source>
        <dbReference type="Proteomes" id="UP001497453"/>
    </source>
</evidence>
<proteinExistence type="predicted"/>
<feature type="signal peptide" evidence="1">
    <location>
        <begin position="1"/>
        <end position="18"/>
    </location>
</feature>
<protein>
    <submittedName>
        <fullName evidence="2">Uncharacterized protein</fullName>
    </submittedName>
</protein>
<dbReference type="Proteomes" id="UP001497453">
    <property type="component" value="Chromosome 1"/>
</dbReference>
<keyword evidence="1" id="KW-0732">Signal</keyword>
<organism evidence="2 3">
    <name type="scientific">Somion occarium</name>
    <dbReference type="NCBI Taxonomy" id="3059160"/>
    <lineage>
        <taxon>Eukaryota</taxon>
        <taxon>Fungi</taxon>
        <taxon>Dikarya</taxon>
        <taxon>Basidiomycota</taxon>
        <taxon>Agaricomycotina</taxon>
        <taxon>Agaricomycetes</taxon>
        <taxon>Polyporales</taxon>
        <taxon>Cerrenaceae</taxon>
        <taxon>Somion</taxon>
    </lineage>
</organism>
<name>A0ABP1CMF5_9APHY</name>
<evidence type="ECO:0000313" key="2">
    <source>
        <dbReference type="EMBL" id="CAL1696875.1"/>
    </source>
</evidence>
<evidence type="ECO:0000256" key="1">
    <source>
        <dbReference type="SAM" id="SignalP"/>
    </source>
</evidence>
<sequence>MFVFVTAFLLSAVTLAVSQCVDPRPHHLCCRSLSPYRDNQIVWEGVCGFPGIDNTSVLVGGACSDIPCVFDGLYDVCCWDFLPCPASPDGTTGLNCTGHRVISNL</sequence>
<feature type="chain" id="PRO_5046217379" evidence="1">
    <location>
        <begin position="19"/>
        <end position="105"/>
    </location>
</feature>
<reference evidence="3" key="1">
    <citation type="submission" date="2024-04" db="EMBL/GenBank/DDBJ databases">
        <authorList>
            <person name="Shaw F."/>
            <person name="Minotto A."/>
        </authorList>
    </citation>
    <scope>NUCLEOTIDE SEQUENCE [LARGE SCALE GENOMIC DNA]</scope>
</reference>
<keyword evidence="3" id="KW-1185">Reference proteome</keyword>
<dbReference type="EMBL" id="OZ037944">
    <property type="protein sequence ID" value="CAL1696875.1"/>
    <property type="molecule type" value="Genomic_DNA"/>
</dbReference>
<gene>
    <name evidence="2" type="ORF">GFSPODELE1_LOCUS1386</name>
</gene>
<accession>A0ABP1CMF5</accession>